<dbReference type="EMBL" id="JARKIB010000253">
    <property type="protein sequence ID" value="KAJ7719412.1"/>
    <property type="molecule type" value="Genomic_DNA"/>
</dbReference>
<comment type="caution">
    <text evidence="1">The sequence shown here is derived from an EMBL/GenBank/DDBJ whole genome shotgun (WGS) entry which is preliminary data.</text>
</comment>
<sequence length="829" mass="94157">MAIRLADLLNPVDLAGQRVQASMQAGLVDIQPQLLRLSSFNREGVHATLAIQEQLLNAIEYLESQQCLAHIPVPALPPPPPVLIRMPLEDVVAEVDVCLTRKTTLSKLYRYPPNTVLEYPETSLSKPTGHPFHLDPEEWLVPDLNIAYSRGEPMGANIQTRLRQDREDRLQYASPSKDIFCRTAAYLSAVQKLGCSRPLVEETLFSESEEEQKKVSEIYREQVIIFCPGRVTALLIVSCSCEHYDHLTSRDHFYDDHIGAATGTYDLAYIKAVLTGNEEEVTCIEEAAFSLGYGPRVECTTVTNVSSQRAICSHDHRDENGHLNQPLLERLECCVKFRVIKPLEEYWAACPYVLITSLGHHTHPIPLPTKTPPAIRSRIFQLLEELGDDIPDITPRRFLRHPILKAFLATEFRHTPQPALSHLHISLANRSRIKAYIKQIKEIHCPEGTGWEAHHEEDDDDTPLKDNQLRIIVCMSPNASRRLLERSSYLQSDIAFKRIVDFLELEMACMERDANTSLIFCRVFLNRQSAVAHQLVFQAIDNIVYQDTGRRLRWRHLHAQTLDDFDNMVLEWAADQHQGQAKGSYPCLGLYLQALAVSMPLKADLHEPHRSLQSLTPYEHLHGLFFAFALTTITTISPAVGFEKKAGRLAMLVPDWLHDKETTHFVFEAICWERSFILEAIWWAGDSTTNLVESTHRDANREGVHSQQVFETYGIQPTYNSGHISENAFTNLRHRDNAQRKTLLLVDQQMETLNNKLQKSHEQLVKARHNILLKLQTNLVGHDISVAIQRLTDLVDRALAAHLKLVDDGKELEGRGTGKVAVQEYTLTP</sequence>
<gene>
    <name evidence="1" type="ORF">B0H16DRAFT_1474992</name>
</gene>
<proteinExistence type="predicted"/>
<protein>
    <submittedName>
        <fullName evidence="1">Uncharacterized protein</fullName>
    </submittedName>
</protein>
<organism evidence="1 2">
    <name type="scientific">Mycena metata</name>
    <dbReference type="NCBI Taxonomy" id="1033252"/>
    <lineage>
        <taxon>Eukaryota</taxon>
        <taxon>Fungi</taxon>
        <taxon>Dikarya</taxon>
        <taxon>Basidiomycota</taxon>
        <taxon>Agaricomycotina</taxon>
        <taxon>Agaricomycetes</taxon>
        <taxon>Agaricomycetidae</taxon>
        <taxon>Agaricales</taxon>
        <taxon>Marasmiineae</taxon>
        <taxon>Mycenaceae</taxon>
        <taxon>Mycena</taxon>
    </lineage>
</organism>
<accession>A0AAD7HF83</accession>
<evidence type="ECO:0000313" key="1">
    <source>
        <dbReference type="EMBL" id="KAJ7719412.1"/>
    </source>
</evidence>
<dbReference type="Proteomes" id="UP001215598">
    <property type="component" value="Unassembled WGS sequence"/>
</dbReference>
<evidence type="ECO:0000313" key="2">
    <source>
        <dbReference type="Proteomes" id="UP001215598"/>
    </source>
</evidence>
<reference evidence="1" key="1">
    <citation type="submission" date="2023-03" db="EMBL/GenBank/DDBJ databases">
        <title>Massive genome expansion in bonnet fungi (Mycena s.s.) driven by repeated elements and novel gene families across ecological guilds.</title>
        <authorList>
            <consortium name="Lawrence Berkeley National Laboratory"/>
            <person name="Harder C.B."/>
            <person name="Miyauchi S."/>
            <person name="Viragh M."/>
            <person name="Kuo A."/>
            <person name="Thoen E."/>
            <person name="Andreopoulos B."/>
            <person name="Lu D."/>
            <person name="Skrede I."/>
            <person name="Drula E."/>
            <person name="Henrissat B."/>
            <person name="Morin E."/>
            <person name="Kohler A."/>
            <person name="Barry K."/>
            <person name="LaButti K."/>
            <person name="Morin E."/>
            <person name="Salamov A."/>
            <person name="Lipzen A."/>
            <person name="Mereny Z."/>
            <person name="Hegedus B."/>
            <person name="Baldrian P."/>
            <person name="Stursova M."/>
            <person name="Weitz H."/>
            <person name="Taylor A."/>
            <person name="Grigoriev I.V."/>
            <person name="Nagy L.G."/>
            <person name="Martin F."/>
            <person name="Kauserud H."/>
        </authorList>
    </citation>
    <scope>NUCLEOTIDE SEQUENCE</scope>
    <source>
        <strain evidence="1">CBHHK182m</strain>
    </source>
</reference>
<dbReference type="AlphaFoldDB" id="A0AAD7HF83"/>
<keyword evidence="2" id="KW-1185">Reference proteome</keyword>
<name>A0AAD7HF83_9AGAR</name>